<dbReference type="GO" id="GO:0071555">
    <property type="term" value="P:cell wall organization"/>
    <property type="evidence" value="ECO:0007669"/>
    <property type="project" value="UniProtKB-KW"/>
</dbReference>
<dbReference type="NCBIfam" id="NF002035">
    <property type="entry name" value="PRK00865.1-3"/>
    <property type="match status" value="1"/>
</dbReference>
<dbReference type="GO" id="GO:0008881">
    <property type="term" value="F:glutamate racemase activity"/>
    <property type="evidence" value="ECO:0007669"/>
    <property type="project" value="UniProtKB-UniRule"/>
</dbReference>
<feature type="active site" description="Proton donor/acceptor" evidence="8">
    <location>
        <position position="184"/>
    </location>
</feature>
<dbReference type="InterPro" id="IPR001920">
    <property type="entry name" value="Asp/Glu_race"/>
</dbReference>
<gene>
    <name evidence="9" type="primary">racE</name>
    <name evidence="8" type="synonym">murI</name>
    <name evidence="9" type="ORF">HF964_04945</name>
</gene>
<dbReference type="GO" id="GO:0008360">
    <property type="term" value="P:regulation of cell shape"/>
    <property type="evidence" value="ECO:0007669"/>
    <property type="project" value="UniProtKB-KW"/>
</dbReference>
<evidence type="ECO:0000256" key="1">
    <source>
        <dbReference type="ARBA" id="ARBA00001602"/>
    </source>
</evidence>
<dbReference type="RefSeq" id="WP_168721954.1">
    <property type="nucleotide sequence ID" value="NZ_JAAXPN010000004.1"/>
</dbReference>
<dbReference type="AlphaFoldDB" id="A0A7X6S2J9"/>
<dbReference type="NCBIfam" id="TIGR00067">
    <property type="entry name" value="glut_race"/>
    <property type="match status" value="1"/>
</dbReference>
<keyword evidence="3 8" id="KW-0133">Cell shape</keyword>
<keyword evidence="10" id="KW-1185">Reference proteome</keyword>
<dbReference type="EC" id="5.1.1.3" evidence="2 8"/>
<feature type="binding site" evidence="8">
    <location>
        <begin position="10"/>
        <end position="11"/>
    </location>
    <ligand>
        <name>substrate</name>
    </ligand>
</feature>
<keyword evidence="4 8" id="KW-0573">Peptidoglycan synthesis</keyword>
<dbReference type="Gene3D" id="3.40.50.1860">
    <property type="match status" value="2"/>
</dbReference>
<comment type="caution">
    <text evidence="9">The sequence shown here is derived from an EMBL/GenBank/DDBJ whole genome shotgun (WGS) entry which is preliminary data.</text>
</comment>
<keyword evidence="6 8" id="KW-0961">Cell wall biogenesis/degradation</keyword>
<evidence type="ECO:0000256" key="6">
    <source>
        <dbReference type="ARBA" id="ARBA00023316"/>
    </source>
</evidence>
<evidence type="ECO:0000256" key="2">
    <source>
        <dbReference type="ARBA" id="ARBA00013090"/>
    </source>
</evidence>
<sequence>MTAQAIGYIDSGIGGITVAREALRQLPHEVVYYVGDTARMPYGPRPKEEVLKYTWELVDFLVKKDIKMLVIACNTATAAALPDLRAKLDIPVIGVIAPGVRGAFRATHNKKIGVIATAGTVKSQAYANALRHKDNSVSVSQLACPEFVEIVEANQSDSVTSKQVIADKLTYFADKDIDTLVLGCTHFPLLDTTITNVMGEKVTLVNSGAVAIENVSAMLDELNISNTNPIDRSKDEYYTTGDVAKFHTLASRWLQNDNLNVRHLTITTTGLKLED</sequence>
<feature type="binding site" evidence="8">
    <location>
        <begin position="185"/>
        <end position="186"/>
    </location>
    <ligand>
        <name>substrate</name>
    </ligand>
</feature>
<keyword evidence="5 8" id="KW-0413">Isomerase</keyword>
<dbReference type="PROSITE" id="PS00924">
    <property type="entry name" value="ASP_GLU_RACEMASE_2"/>
    <property type="match status" value="1"/>
</dbReference>
<dbReference type="GO" id="GO:0042802">
    <property type="term" value="F:identical protein binding"/>
    <property type="evidence" value="ECO:0007669"/>
    <property type="project" value="UniProtKB-ARBA"/>
</dbReference>
<comment type="catalytic activity">
    <reaction evidence="1 8">
        <text>L-glutamate = D-glutamate</text>
        <dbReference type="Rhea" id="RHEA:12813"/>
        <dbReference type="ChEBI" id="CHEBI:29985"/>
        <dbReference type="ChEBI" id="CHEBI:29986"/>
        <dbReference type="EC" id="5.1.1.3"/>
    </reaction>
</comment>
<evidence type="ECO:0000256" key="4">
    <source>
        <dbReference type="ARBA" id="ARBA00022984"/>
    </source>
</evidence>
<dbReference type="EMBL" id="JAAXPN010000004">
    <property type="protein sequence ID" value="NKZ24154.1"/>
    <property type="molecule type" value="Genomic_DNA"/>
</dbReference>
<dbReference type="InterPro" id="IPR015942">
    <property type="entry name" value="Asp/Glu/hydantoin_racemase"/>
</dbReference>
<comment type="function">
    <text evidence="8">Provides the (R)-glutamate required for cell wall biosynthesis.</text>
</comment>
<comment type="pathway">
    <text evidence="8">Cell wall biogenesis; peptidoglycan biosynthesis.</text>
</comment>
<evidence type="ECO:0000256" key="8">
    <source>
        <dbReference type="HAMAP-Rule" id="MF_00258"/>
    </source>
</evidence>
<name>A0A7X6S2J9_9LACO</name>
<proteinExistence type="inferred from homology"/>
<dbReference type="GO" id="GO:0009252">
    <property type="term" value="P:peptidoglycan biosynthetic process"/>
    <property type="evidence" value="ECO:0007669"/>
    <property type="project" value="UniProtKB-UniRule"/>
</dbReference>
<dbReference type="Proteomes" id="UP000549765">
    <property type="component" value="Unassembled WGS sequence"/>
</dbReference>
<organism evidence="9 10">
    <name type="scientific">Periweissella fabalis</name>
    <dbReference type="NCBI Taxonomy" id="1070421"/>
    <lineage>
        <taxon>Bacteria</taxon>
        <taxon>Bacillati</taxon>
        <taxon>Bacillota</taxon>
        <taxon>Bacilli</taxon>
        <taxon>Lactobacillales</taxon>
        <taxon>Lactobacillaceae</taxon>
        <taxon>Periweissella</taxon>
    </lineage>
</organism>
<dbReference type="InterPro" id="IPR004391">
    <property type="entry name" value="Glu_race"/>
</dbReference>
<dbReference type="InterPro" id="IPR018187">
    <property type="entry name" value="Asp/Glu_racemase_AS_1"/>
</dbReference>
<dbReference type="PROSITE" id="PS00923">
    <property type="entry name" value="ASP_GLU_RACEMASE_1"/>
    <property type="match status" value="1"/>
</dbReference>
<feature type="binding site" evidence="8">
    <location>
        <begin position="42"/>
        <end position="43"/>
    </location>
    <ligand>
        <name>substrate</name>
    </ligand>
</feature>
<evidence type="ECO:0000256" key="3">
    <source>
        <dbReference type="ARBA" id="ARBA00022960"/>
    </source>
</evidence>
<reference evidence="9 10" key="1">
    <citation type="submission" date="2020-04" db="EMBL/GenBank/DDBJ databases">
        <title>MicrobeNet Type strains.</title>
        <authorList>
            <person name="Nicholson A.C."/>
        </authorList>
    </citation>
    <scope>NUCLEOTIDE SEQUENCE [LARGE SCALE GENOMIC DNA]</scope>
    <source>
        <strain evidence="9 10">CCUG 61472</strain>
    </source>
</reference>
<evidence type="ECO:0000313" key="10">
    <source>
        <dbReference type="Proteomes" id="UP000549765"/>
    </source>
</evidence>
<evidence type="ECO:0000313" key="9">
    <source>
        <dbReference type="EMBL" id="NKZ24154.1"/>
    </source>
</evidence>
<feature type="binding site" evidence="8">
    <location>
        <begin position="74"/>
        <end position="75"/>
    </location>
    <ligand>
        <name>substrate</name>
    </ligand>
</feature>
<dbReference type="Pfam" id="PF01177">
    <property type="entry name" value="Asp_Glu_race"/>
    <property type="match status" value="1"/>
</dbReference>
<dbReference type="InterPro" id="IPR033134">
    <property type="entry name" value="Asp/Glu_racemase_AS_2"/>
</dbReference>
<accession>A0A7X6S2J9</accession>
<evidence type="ECO:0000256" key="7">
    <source>
        <dbReference type="ARBA" id="ARBA00070053"/>
    </source>
</evidence>
<dbReference type="HAMAP" id="MF_00258">
    <property type="entry name" value="Glu_racemase"/>
    <property type="match status" value="1"/>
</dbReference>
<dbReference type="UniPathway" id="UPA00219"/>
<dbReference type="FunFam" id="3.40.50.1860:FF:000002">
    <property type="entry name" value="Glutamate racemase"/>
    <property type="match status" value="1"/>
</dbReference>
<comment type="similarity">
    <text evidence="8">Belongs to the aspartate/glutamate racemases family.</text>
</comment>
<dbReference type="PANTHER" id="PTHR21198:SF2">
    <property type="entry name" value="GLUTAMATE RACEMASE"/>
    <property type="match status" value="1"/>
</dbReference>
<dbReference type="PANTHER" id="PTHR21198">
    <property type="entry name" value="GLUTAMATE RACEMASE"/>
    <property type="match status" value="1"/>
</dbReference>
<evidence type="ECO:0000256" key="5">
    <source>
        <dbReference type="ARBA" id="ARBA00023235"/>
    </source>
</evidence>
<feature type="active site" description="Proton donor/acceptor" evidence="8">
    <location>
        <position position="73"/>
    </location>
</feature>
<protein>
    <recommendedName>
        <fullName evidence="7 8">Glutamate racemase</fullName>
        <ecNumber evidence="2 8">5.1.1.3</ecNumber>
    </recommendedName>
</protein>
<dbReference type="SUPFAM" id="SSF53681">
    <property type="entry name" value="Aspartate/glutamate racemase"/>
    <property type="match status" value="2"/>
</dbReference>